<protein>
    <submittedName>
        <fullName evidence="3">MerR family transcriptional regulator</fullName>
    </submittedName>
</protein>
<dbReference type="Pfam" id="PF13411">
    <property type="entry name" value="MerR_1"/>
    <property type="match status" value="1"/>
</dbReference>
<reference evidence="3 4" key="2">
    <citation type="submission" date="2018-12" db="EMBL/GenBank/DDBJ databases">
        <title>Nakamurella antarcticus sp. nov., isolated from Antarctica South Shetland Islands soil.</title>
        <authorList>
            <person name="Peng F."/>
        </authorList>
    </citation>
    <scope>NUCLEOTIDE SEQUENCE [LARGE SCALE GENOMIC DNA]</scope>
    <source>
        <strain evidence="3 4">S14-144</strain>
    </source>
</reference>
<evidence type="ECO:0000313" key="4">
    <source>
        <dbReference type="Proteomes" id="UP000268084"/>
    </source>
</evidence>
<dbReference type="SUPFAM" id="SSF46955">
    <property type="entry name" value="Putative DNA-binding domain"/>
    <property type="match status" value="1"/>
</dbReference>
<dbReference type="CDD" id="cd04766">
    <property type="entry name" value="HTH_HspR"/>
    <property type="match status" value="1"/>
</dbReference>
<dbReference type="PROSITE" id="PS50937">
    <property type="entry name" value="HTH_MERR_2"/>
    <property type="match status" value="1"/>
</dbReference>
<dbReference type="AlphaFoldDB" id="A0A3G8ZYK5"/>
<dbReference type="InterPro" id="IPR000551">
    <property type="entry name" value="MerR-type_HTH_dom"/>
</dbReference>
<evidence type="ECO:0000259" key="2">
    <source>
        <dbReference type="PROSITE" id="PS50937"/>
    </source>
</evidence>
<accession>A0A3G8ZYK5</accession>
<dbReference type="NCBIfam" id="NF047375">
    <property type="entry name" value="HeatShock_HspR"/>
    <property type="match status" value="1"/>
</dbReference>
<dbReference type="InterPro" id="IPR047057">
    <property type="entry name" value="MerR_fam"/>
</dbReference>
<reference evidence="3 4" key="1">
    <citation type="submission" date="2018-11" db="EMBL/GenBank/DDBJ databases">
        <authorList>
            <person name="Da X."/>
        </authorList>
    </citation>
    <scope>NUCLEOTIDE SEQUENCE [LARGE SCALE GENOMIC DNA]</scope>
    <source>
        <strain evidence="3 4">S14-144</strain>
    </source>
</reference>
<dbReference type="PANTHER" id="PTHR30204:SF58">
    <property type="entry name" value="HTH-TYPE TRANSCRIPTIONAL REGULATOR YFMP"/>
    <property type="match status" value="1"/>
</dbReference>
<keyword evidence="1" id="KW-0238">DNA-binding</keyword>
<gene>
    <name evidence="3" type="ORF">EH165_14120</name>
</gene>
<dbReference type="KEGG" id="nak:EH165_14120"/>
<keyword evidence="4" id="KW-1185">Reference proteome</keyword>
<dbReference type="GO" id="GO:0003677">
    <property type="term" value="F:DNA binding"/>
    <property type="evidence" value="ECO:0007669"/>
    <property type="project" value="UniProtKB-KW"/>
</dbReference>
<dbReference type="Proteomes" id="UP000268084">
    <property type="component" value="Chromosome"/>
</dbReference>
<evidence type="ECO:0000313" key="3">
    <source>
        <dbReference type="EMBL" id="AZI59106.1"/>
    </source>
</evidence>
<feature type="domain" description="HTH merR-type" evidence="2">
    <location>
        <begin position="16"/>
        <end position="85"/>
    </location>
</feature>
<dbReference type="SMART" id="SM00422">
    <property type="entry name" value="HTH_MERR"/>
    <property type="match status" value="1"/>
</dbReference>
<evidence type="ECO:0000256" key="1">
    <source>
        <dbReference type="ARBA" id="ARBA00023125"/>
    </source>
</evidence>
<dbReference type="EMBL" id="CP034170">
    <property type="protein sequence ID" value="AZI59106.1"/>
    <property type="molecule type" value="Genomic_DNA"/>
</dbReference>
<dbReference type="GO" id="GO:0003700">
    <property type="term" value="F:DNA-binding transcription factor activity"/>
    <property type="evidence" value="ECO:0007669"/>
    <property type="project" value="InterPro"/>
</dbReference>
<dbReference type="Gene3D" id="1.10.1660.10">
    <property type="match status" value="1"/>
</dbReference>
<dbReference type="OrthoDB" id="5345718at2"/>
<dbReference type="InterPro" id="IPR009061">
    <property type="entry name" value="DNA-bd_dom_put_sf"/>
</dbReference>
<dbReference type="RefSeq" id="WP_124800010.1">
    <property type="nucleotide sequence ID" value="NZ_CP034170.1"/>
</dbReference>
<dbReference type="PANTHER" id="PTHR30204">
    <property type="entry name" value="REDOX-CYCLING DRUG-SENSING TRANSCRIPTIONAL ACTIVATOR SOXR"/>
    <property type="match status" value="1"/>
</dbReference>
<name>A0A3G8ZYK5_9ACTN</name>
<proteinExistence type="predicted"/>
<sequence>MTHARQSREFNELTPLFVISVAAELAGMHAQTLRSYDREGLVSPGRTAAGGRRYSQRDISLLREVQRLSQEEGVNRAGIKRIIELDAQVLALQSRLDEISDDLAVTHARLRDAQAHAVTSVADASAAVHASYRRDLVPWKATGSAIITWAPPKRRS</sequence>
<organism evidence="3 4">
    <name type="scientific">Nakamurella antarctica</name>
    <dbReference type="NCBI Taxonomy" id="1902245"/>
    <lineage>
        <taxon>Bacteria</taxon>
        <taxon>Bacillati</taxon>
        <taxon>Actinomycetota</taxon>
        <taxon>Actinomycetes</taxon>
        <taxon>Nakamurellales</taxon>
        <taxon>Nakamurellaceae</taxon>
        <taxon>Nakamurella</taxon>
    </lineage>
</organism>